<accession>A0A2G5E968</accession>
<sequence>MMLGLCDRNMEMSCKEQEKYILERRQKLKEVMRLKMRNENAALFGVVGCQDFVKELPHDDYGSFFGPSQPAISQRVLQECKSLLETKIEKSANSVAKSEVVHDSKSRVKDLKYNRDYSLLLSGDSELPAMKKESVPECTKPPVSNNSKPVSKAWEPRQPNVSSAESRKQLASNKGNQTRQHMGQKGMLSKVSDPIKKTSSLVGMKKTGLGMKKESLHCVPSSVQKEQKRGIRESEKVQLNSKTTVGMKTASVSNLQKRKIQEAEKAKHKLKRRQNFDASAMIREMFGYDPRKYAGLDEDDSNMVTSYQDLSKEDKRSEKLAREEDREQLRLIEEEARREKMKKEAKRRKLSKSE</sequence>
<dbReference type="GO" id="GO:0006360">
    <property type="term" value="P:transcription by RNA polymerase I"/>
    <property type="evidence" value="ECO:0007669"/>
    <property type="project" value="TreeGrafter"/>
</dbReference>
<keyword evidence="5" id="KW-1185">Reference proteome</keyword>
<feature type="region of interest" description="Disordered" evidence="3">
    <location>
        <begin position="306"/>
        <end position="325"/>
    </location>
</feature>
<evidence type="ECO:0000256" key="1">
    <source>
        <dbReference type="ARBA" id="ARBA00006461"/>
    </source>
</evidence>
<evidence type="ECO:0000313" key="4">
    <source>
        <dbReference type="EMBL" id="PIA52302.1"/>
    </source>
</evidence>
<name>A0A2G5E968_AQUCA</name>
<dbReference type="SMART" id="SM00784">
    <property type="entry name" value="SPT2"/>
    <property type="match status" value="1"/>
</dbReference>
<feature type="region of interest" description="Disordered" evidence="3">
    <location>
        <begin position="131"/>
        <end position="192"/>
    </location>
</feature>
<comment type="similarity">
    <text evidence="1">Belongs to the SPT2 family.</text>
</comment>
<dbReference type="PANTHER" id="PTHR22691:SF8">
    <property type="entry name" value="PROTEIN SPT2 HOMOLOG"/>
    <property type="match status" value="1"/>
</dbReference>
<feature type="compositionally biased region" description="Polar residues" evidence="3">
    <location>
        <begin position="159"/>
        <end position="181"/>
    </location>
</feature>
<dbReference type="Pfam" id="PF08243">
    <property type="entry name" value="SPT2"/>
    <property type="match status" value="1"/>
</dbReference>
<proteinExistence type="inferred from homology"/>
<feature type="compositionally biased region" description="Basic and acidic residues" evidence="3">
    <location>
        <begin position="310"/>
        <end position="325"/>
    </location>
</feature>
<evidence type="ECO:0000256" key="3">
    <source>
        <dbReference type="SAM" id="MobiDB-lite"/>
    </source>
</evidence>
<dbReference type="STRING" id="218851.A0A2G5E968"/>
<keyword evidence="2" id="KW-0175">Coiled coil</keyword>
<gene>
    <name evidence="4" type="ORF">AQUCO_01000281v1</name>
</gene>
<evidence type="ECO:0000256" key="2">
    <source>
        <dbReference type="ARBA" id="ARBA00023054"/>
    </source>
</evidence>
<dbReference type="AlphaFoldDB" id="A0A2G5E968"/>
<evidence type="ECO:0000313" key="5">
    <source>
        <dbReference type="Proteomes" id="UP000230069"/>
    </source>
</evidence>
<reference evidence="4 5" key="1">
    <citation type="submission" date="2017-09" db="EMBL/GenBank/DDBJ databases">
        <title>WGS assembly of Aquilegia coerulea Goldsmith.</title>
        <authorList>
            <person name="Hodges S."/>
            <person name="Kramer E."/>
            <person name="Nordborg M."/>
            <person name="Tomkins J."/>
            <person name="Borevitz J."/>
            <person name="Derieg N."/>
            <person name="Yan J."/>
            <person name="Mihaltcheva S."/>
            <person name="Hayes R.D."/>
            <person name="Rokhsar D."/>
        </authorList>
    </citation>
    <scope>NUCLEOTIDE SEQUENCE [LARGE SCALE GENOMIC DNA]</scope>
    <source>
        <strain evidence="5">cv. Goldsmith</strain>
    </source>
</reference>
<dbReference type="GO" id="GO:0005730">
    <property type="term" value="C:nucleolus"/>
    <property type="evidence" value="ECO:0007669"/>
    <property type="project" value="TreeGrafter"/>
</dbReference>
<dbReference type="EMBL" id="KZ305027">
    <property type="protein sequence ID" value="PIA52302.1"/>
    <property type="molecule type" value="Genomic_DNA"/>
</dbReference>
<dbReference type="InParanoid" id="A0A2G5E968"/>
<organism evidence="4 5">
    <name type="scientific">Aquilegia coerulea</name>
    <name type="common">Rocky mountain columbine</name>
    <dbReference type="NCBI Taxonomy" id="218851"/>
    <lineage>
        <taxon>Eukaryota</taxon>
        <taxon>Viridiplantae</taxon>
        <taxon>Streptophyta</taxon>
        <taxon>Embryophyta</taxon>
        <taxon>Tracheophyta</taxon>
        <taxon>Spermatophyta</taxon>
        <taxon>Magnoliopsida</taxon>
        <taxon>Ranunculales</taxon>
        <taxon>Ranunculaceae</taxon>
        <taxon>Thalictroideae</taxon>
        <taxon>Aquilegia</taxon>
    </lineage>
</organism>
<dbReference type="Proteomes" id="UP000230069">
    <property type="component" value="Unassembled WGS sequence"/>
</dbReference>
<dbReference type="OrthoDB" id="6259853at2759"/>
<evidence type="ECO:0008006" key="6">
    <source>
        <dbReference type="Google" id="ProtNLM"/>
    </source>
</evidence>
<protein>
    <recommendedName>
        <fullName evidence="6">SPT2 chromatin protein</fullName>
    </recommendedName>
</protein>
<dbReference type="InterPro" id="IPR013256">
    <property type="entry name" value="Chromatin_SPT2"/>
</dbReference>
<dbReference type="GO" id="GO:0042393">
    <property type="term" value="F:histone binding"/>
    <property type="evidence" value="ECO:0007669"/>
    <property type="project" value="TreeGrafter"/>
</dbReference>
<dbReference type="PANTHER" id="PTHR22691">
    <property type="entry name" value="YEAST SPT2-RELATED"/>
    <property type="match status" value="1"/>
</dbReference>
<dbReference type="GO" id="GO:0003677">
    <property type="term" value="F:DNA binding"/>
    <property type="evidence" value="ECO:0007669"/>
    <property type="project" value="TreeGrafter"/>
</dbReference>
<dbReference type="GO" id="GO:0006334">
    <property type="term" value="P:nucleosome assembly"/>
    <property type="evidence" value="ECO:0007669"/>
    <property type="project" value="TreeGrafter"/>
</dbReference>